<dbReference type="EMBL" id="JAVEPI010000001">
    <property type="protein sequence ID" value="KAK1444108.1"/>
    <property type="molecule type" value="Genomic_DNA"/>
</dbReference>
<evidence type="ECO:0000313" key="3">
    <source>
        <dbReference type="Proteomes" id="UP001230268"/>
    </source>
</evidence>
<gene>
    <name evidence="2" type="ORF">BgAZ_100140</name>
</gene>
<accession>A0AAD8PEZ3</accession>
<organism evidence="2 3">
    <name type="scientific">Babesia gibsoni</name>
    <dbReference type="NCBI Taxonomy" id="33632"/>
    <lineage>
        <taxon>Eukaryota</taxon>
        <taxon>Sar</taxon>
        <taxon>Alveolata</taxon>
        <taxon>Apicomplexa</taxon>
        <taxon>Aconoidasida</taxon>
        <taxon>Piroplasmida</taxon>
        <taxon>Babesiidae</taxon>
        <taxon>Babesia</taxon>
    </lineage>
</organism>
<evidence type="ECO:0000313" key="2">
    <source>
        <dbReference type="EMBL" id="KAK1444108.1"/>
    </source>
</evidence>
<evidence type="ECO:0000256" key="1">
    <source>
        <dbReference type="SAM" id="Coils"/>
    </source>
</evidence>
<proteinExistence type="predicted"/>
<comment type="caution">
    <text evidence="2">The sequence shown here is derived from an EMBL/GenBank/DDBJ whole genome shotgun (WGS) entry which is preliminary data.</text>
</comment>
<dbReference type="Proteomes" id="UP001230268">
    <property type="component" value="Unassembled WGS sequence"/>
</dbReference>
<reference evidence="2" key="1">
    <citation type="submission" date="2023-08" db="EMBL/GenBank/DDBJ databases">
        <title>Draft sequence of the Babesia gibsoni genome.</title>
        <authorList>
            <person name="Yamagishi J.Y."/>
            <person name="Xuan X.X."/>
        </authorList>
    </citation>
    <scope>NUCLEOTIDE SEQUENCE</scope>
    <source>
        <strain evidence="2">Azabu</strain>
    </source>
</reference>
<dbReference type="AlphaFoldDB" id="A0AAD8PEZ3"/>
<keyword evidence="1" id="KW-0175">Coiled coil</keyword>
<protein>
    <submittedName>
        <fullName evidence="2">Uncharacterized protein</fullName>
    </submittedName>
</protein>
<keyword evidence="3" id="KW-1185">Reference proteome</keyword>
<sequence>MSPNSEVKAPAVIANEETMRNISDGPEELNETLGLLHEEIQNLLVQHCAALYKQWSSIHQGNQSTSNHRRALKNTSSKDDLLLELIKDKQKHKGLIHQIKYSKTIQKNKRLSERLSAIRDHQRHKEQIQLENELKKVRSECSRLRKYSTTIAKEALGTFTGTPIMSFLDSVLEESELIEKSQKLRKRYETLKNVNDNLQRLYHKFSESASAM</sequence>
<feature type="coiled-coil region" evidence="1">
    <location>
        <begin position="174"/>
        <end position="201"/>
    </location>
</feature>
<name>A0AAD8PEZ3_BABGI</name>